<feature type="DNA-binding region" description="H-T-H motif" evidence="4">
    <location>
        <begin position="44"/>
        <end position="63"/>
    </location>
</feature>
<accession>W6JWC1</accession>
<dbReference type="InterPro" id="IPR001647">
    <property type="entry name" value="HTH_TetR"/>
</dbReference>
<dbReference type="EMBL" id="CAJA01000145">
    <property type="protein sequence ID" value="CCH73031.1"/>
    <property type="molecule type" value="Genomic_DNA"/>
</dbReference>
<reference evidence="6 7" key="1">
    <citation type="journal article" date="2013" name="ISME J.">
        <title>A metabolic model for members of the genus Tetrasphaera involved in enhanced biological phosphorus removal.</title>
        <authorList>
            <person name="Kristiansen R."/>
            <person name="Nguyen H.T.T."/>
            <person name="Saunders A.M."/>
            <person name="Nielsen J.L."/>
            <person name="Wimmer R."/>
            <person name="Le V.Q."/>
            <person name="McIlroy S.J."/>
            <person name="Petrovski S."/>
            <person name="Seviour R.J."/>
            <person name="Calteau A."/>
            <person name="Nielsen K.L."/>
            <person name="Nielsen P.H."/>
        </authorList>
    </citation>
    <scope>NUCLEOTIDE SEQUENCE [LARGE SCALE GENOMIC DNA]</scope>
    <source>
        <strain evidence="6 7">Ben110</strain>
    </source>
</reference>
<dbReference type="Pfam" id="PF00440">
    <property type="entry name" value="TetR_N"/>
    <property type="match status" value="1"/>
</dbReference>
<feature type="domain" description="HTH tetR-type" evidence="5">
    <location>
        <begin position="22"/>
        <end position="81"/>
    </location>
</feature>
<dbReference type="InterPro" id="IPR009057">
    <property type="entry name" value="Homeodomain-like_sf"/>
</dbReference>
<keyword evidence="3" id="KW-0804">Transcription</keyword>
<evidence type="ECO:0000259" key="5">
    <source>
        <dbReference type="PROSITE" id="PS50977"/>
    </source>
</evidence>
<dbReference type="SUPFAM" id="SSF46689">
    <property type="entry name" value="Homeodomain-like"/>
    <property type="match status" value="1"/>
</dbReference>
<dbReference type="GO" id="GO:0003700">
    <property type="term" value="F:DNA-binding transcription factor activity"/>
    <property type="evidence" value="ECO:0007669"/>
    <property type="project" value="TreeGrafter"/>
</dbReference>
<dbReference type="GO" id="GO:0000976">
    <property type="term" value="F:transcription cis-regulatory region binding"/>
    <property type="evidence" value="ECO:0007669"/>
    <property type="project" value="TreeGrafter"/>
</dbReference>
<dbReference type="Gene3D" id="1.10.357.10">
    <property type="entry name" value="Tetracycline Repressor, domain 2"/>
    <property type="match status" value="1"/>
</dbReference>
<gene>
    <name evidence="6" type="ORF">BN11_2290013</name>
</gene>
<dbReference type="PANTHER" id="PTHR30055">
    <property type="entry name" value="HTH-TYPE TRANSCRIPTIONAL REGULATOR RUTR"/>
    <property type="match status" value="1"/>
</dbReference>
<dbReference type="AlphaFoldDB" id="W6JWC1"/>
<keyword evidence="2 4" id="KW-0238">DNA-binding</keyword>
<keyword evidence="1" id="KW-0805">Transcription regulation</keyword>
<evidence type="ECO:0000256" key="2">
    <source>
        <dbReference type="ARBA" id="ARBA00023125"/>
    </source>
</evidence>
<keyword evidence="7" id="KW-1185">Reference proteome</keyword>
<name>W6JWC1_9MICO</name>
<dbReference type="PANTHER" id="PTHR30055:SF234">
    <property type="entry name" value="HTH-TYPE TRANSCRIPTIONAL REGULATOR BETI"/>
    <property type="match status" value="1"/>
</dbReference>
<dbReference type="PROSITE" id="PS50977">
    <property type="entry name" value="HTH_TETR_2"/>
    <property type="match status" value="1"/>
</dbReference>
<protein>
    <submittedName>
        <fullName evidence="6">Regulatory protein, TetR</fullName>
    </submittedName>
</protein>
<evidence type="ECO:0000313" key="6">
    <source>
        <dbReference type="EMBL" id="CCH73031.1"/>
    </source>
</evidence>
<dbReference type="InterPro" id="IPR050109">
    <property type="entry name" value="HTH-type_TetR-like_transc_reg"/>
</dbReference>
<proteinExistence type="predicted"/>
<organism evidence="6 7">
    <name type="scientific">Nostocoides australiense Ben110</name>
    <dbReference type="NCBI Taxonomy" id="1193182"/>
    <lineage>
        <taxon>Bacteria</taxon>
        <taxon>Bacillati</taxon>
        <taxon>Actinomycetota</taxon>
        <taxon>Actinomycetes</taxon>
        <taxon>Micrococcales</taxon>
        <taxon>Intrasporangiaceae</taxon>
        <taxon>Nostocoides</taxon>
    </lineage>
</organism>
<dbReference type="Proteomes" id="UP000035763">
    <property type="component" value="Unassembled WGS sequence"/>
</dbReference>
<evidence type="ECO:0000256" key="1">
    <source>
        <dbReference type="ARBA" id="ARBA00023015"/>
    </source>
</evidence>
<evidence type="ECO:0000256" key="4">
    <source>
        <dbReference type="PROSITE-ProRule" id="PRU00335"/>
    </source>
</evidence>
<dbReference type="PRINTS" id="PR00455">
    <property type="entry name" value="HTHTETR"/>
</dbReference>
<evidence type="ECO:0000256" key="3">
    <source>
        <dbReference type="ARBA" id="ARBA00023163"/>
    </source>
</evidence>
<dbReference type="STRING" id="1193182.BN11_2290013"/>
<evidence type="ECO:0000313" key="7">
    <source>
        <dbReference type="Proteomes" id="UP000035763"/>
    </source>
</evidence>
<comment type="caution">
    <text evidence="6">The sequence shown here is derived from an EMBL/GenBank/DDBJ whole genome shotgun (WGS) entry which is preliminary data.</text>
</comment>
<sequence>MSECSLTYHHRVTPRAPALAPDDRRAAIVAATLPLVLAEGRAVTTRQIAEAAGVAEGTIFRVFATKDDVIDAVFEAALDMEPFIAALEALPSPASLDEAVHWLAQAQLERFAQVFSLMTVLGIHGPPKHQPRPEWIARLAAAQMEVLAPFAEELTLPPREVVRYIRLLAFAGGNSHITDGELLTAAGITTLVLDGSRKKG</sequence>